<feature type="compositionally biased region" description="Low complexity" evidence="6">
    <location>
        <begin position="89"/>
        <end position="115"/>
    </location>
</feature>
<keyword evidence="2" id="KW-0863">Zinc-finger</keyword>
<accession>A0A4Q9NZS1</accession>
<feature type="compositionally biased region" description="Basic and acidic residues" evidence="6">
    <location>
        <begin position="47"/>
        <end position="57"/>
    </location>
</feature>
<feature type="compositionally biased region" description="Basic and acidic residues" evidence="6">
    <location>
        <begin position="354"/>
        <end position="363"/>
    </location>
</feature>
<feature type="compositionally biased region" description="Pro residues" evidence="6">
    <location>
        <begin position="192"/>
        <end position="203"/>
    </location>
</feature>
<evidence type="ECO:0000256" key="2">
    <source>
        <dbReference type="ARBA" id="ARBA00022771"/>
    </source>
</evidence>
<feature type="compositionally biased region" description="Pro residues" evidence="6">
    <location>
        <begin position="521"/>
        <end position="534"/>
    </location>
</feature>
<evidence type="ECO:0000256" key="1">
    <source>
        <dbReference type="ARBA" id="ARBA00022723"/>
    </source>
</evidence>
<dbReference type="PROSITE" id="PS50114">
    <property type="entry name" value="GATA_ZN_FINGER_2"/>
    <property type="match status" value="1"/>
</dbReference>
<dbReference type="Gene3D" id="3.30.50.10">
    <property type="entry name" value="Erythroid Transcription Factor GATA-1, subunit A"/>
    <property type="match status" value="1"/>
</dbReference>
<feature type="compositionally biased region" description="Low complexity" evidence="6">
    <location>
        <begin position="543"/>
        <end position="570"/>
    </location>
</feature>
<dbReference type="Proteomes" id="UP000292082">
    <property type="component" value="Unassembled WGS sequence"/>
</dbReference>
<keyword evidence="1" id="KW-0479">Metal-binding</keyword>
<keyword evidence="5" id="KW-0804">Transcription</keyword>
<dbReference type="PANTHER" id="PTHR47172:SF24">
    <property type="entry name" value="GATA ZINC FINGER DOMAIN-CONTAINING PROTEIN 14-RELATED"/>
    <property type="match status" value="1"/>
</dbReference>
<feature type="region of interest" description="Disordered" evidence="6">
    <location>
        <begin position="354"/>
        <end position="389"/>
    </location>
</feature>
<feature type="compositionally biased region" description="Pro residues" evidence="6">
    <location>
        <begin position="242"/>
        <end position="255"/>
    </location>
</feature>
<dbReference type="InterPro" id="IPR000679">
    <property type="entry name" value="Znf_GATA"/>
</dbReference>
<feature type="region of interest" description="Disordered" evidence="6">
    <location>
        <begin position="414"/>
        <end position="460"/>
    </location>
</feature>
<dbReference type="SMART" id="SM00401">
    <property type="entry name" value="ZnF_GATA"/>
    <property type="match status" value="1"/>
</dbReference>
<protein>
    <submittedName>
        <fullName evidence="7">Uncharacterized protein</fullName>
    </submittedName>
</protein>
<evidence type="ECO:0000256" key="3">
    <source>
        <dbReference type="ARBA" id="ARBA00022833"/>
    </source>
</evidence>
<dbReference type="STRING" id="114155.A0A4Q9NZS1"/>
<organism evidence="7 8">
    <name type="scientific">Dichomitus squalens</name>
    <dbReference type="NCBI Taxonomy" id="114155"/>
    <lineage>
        <taxon>Eukaryota</taxon>
        <taxon>Fungi</taxon>
        <taxon>Dikarya</taxon>
        <taxon>Basidiomycota</taxon>
        <taxon>Agaricomycotina</taxon>
        <taxon>Agaricomycetes</taxon>
        <taxon>Polyporales</taxon>
        <taxon>Polyporaceae</taxon>
        <taxon>Dichomitus</taxon>
    </lineage>
</organism>
<dbReference type="AlphaFoldDB" id="A0A4Q9NZS1"/>
<dbReference type="EMBL" id="ML145092">
    <property type="protein sequence ID" value="TBU62788.1"/>
    <property type="molecule type" value="Genomic_DNA"/>
</dbReference>
<dbReference type="GO" id="GO:0043565">
    <property type="term" value="F:sequence-specific DNA binding"/>
    <property type="evidence" value="ECO:0007669"/>
    <property type="project" value="InterPro"/>
</dbReference>
<reference evidence="7 8" key="1">
    <citation type="submission" date="2019-01" db="EMBL/GenBank/DDBJ databases">
        <title>Draft genome sequences of three monokaryotic isolates of the white-rot basidiomycete fungus Dichomitus squalens.</title>
        <authorList>
            <consortium name="DOE Joint Genome Institute"/>
            <person name="Lopez S.C."/>
            <person name="Andreopoulos B."/>
            <person name="Pangilinan J."/>
            <person name="Lipzen A."/>
            <person name="Riley R."/>
            <person name="Ahrendt S."/>
            <person name="Ng V."/>
            <person name="Barry K."/>
            <person name="Daum C."/>
            <person name="Grigoriev I.V."/>
            <person name="Hilden K.S."/>
            <person name="Makela M.R."/>
            <person name="de Vries R.P."/>
        </authorList>
    </citation>
    <scope>NUCLEOTIDE SEQUENCE [LARGE SCALE GENOMIC DNA]</scope>
    <source>
        <strain evidence="7 8">CBS 464.89</strain>
    </source>
</reference>
<feature type="region of interest" description="Disordered" evidence="6">
    <location>
        <begin position="1"/>
        <end position="262"/>
    </location>
</feature>
<evidence type="ECO:0000313" key="8">
    <source>
        <dbReference type="Proteomes" id="UP000292082"/>
    </source>
</evidence>
<dbReference type="PANTHER" id="PTHR47172">
    <property type="entry name" value="OS01G0976800 PROTEIN"/>
    <property type="match status" value="1"/>
</dbReference>
<dbReference type="InterPro" id="IPR013088">
    <property type="entry name" value="Znf_NHR/GATA"/>
</dbReference>
<evidence type="ECO:0000256" key="4">
    <source>
        <dbReference type="ARBA" id="ARBA00023015"/>
    </source>
</evidence>
<feature type="compositionally biased region" description="Basic and acidic residues" evidence="6">
    <location>
        <begin position="373"/>
        <end position="389"/>
    </location>
</feature>
<dbReference type="Pfam" id="PF00320">
    <property type="entry name" value="GATA"/>
    <property type="match status" value="1"/>
</dbReference>
<feature type="compositionally biased region" description="Low complexity" evidence="6">
    <location>
        <begin position="204"/>
        <end position="213"/>
    </location>
</feature>
<dbReference type="CDD" id="cd00202">
    <property type="entry name" value="ZnF_GATA"/>
    <property type="match status" value="1"/>
</dbReference>
<dbReference type="GO" id="GO:0006355">
    <property type="term" value="P:regulation of DNA-templated transcription"/>
    <property type="evidence" value="ECO:0007669"/>
    <property type="project" value="InterPro"/>
</dbReference>
<dbReference type="GO" id="GO:0008270">
    <property type="term" value="F:zinc ion binding"/>
    <property type="evidence" value="ECO:0007669"/>
    <property type="project" value="UniProtKB-KW"/>
</dbReference>
<sequence length="628" mass="67562">MSSAHPSQYSSYSLHQPMQDSVRLPSIKDLNFPPPGQDGAPANGQGRAEHARARHEPSSWSRSSAPSAPIPPSQHSSGMPPPHDPPPKHQYAPPSKPDAPYAHSQAPPASQQPPAGVQPHHGVNAGASRPDSSSAEAQSKRSRSQQGVSASPVRSPHTVYPPYPAQAPPPGYHQGPPPQVAPPQEHIQHPSHYPPPGYAPYPQPQQMSRAHYAMPPPPAPAHHQNQPPASPYPPTEHWQHPSAPPPAPAQQPPPQQHFNGYARTTPLVPAPVEARAPPPLVSSPADAERANARHQVIAEIVKHCNVLYGFANHYANVTRQHPQAQPAPQEIEEMNYHASTVMRLLEDLRRLEGGEDTSRKDGDYPASTNPAEEQVRPPKRPWEDMAREGEPPSAIVHYDAQSTAEHDMQIIRNKRQSSTGGAAPGQQKNKYRKRSRATPPGKCHSCNIRETPEWRRGPDGARTLCNACGLHYAKLMRKREKTLDANGKAPPIDLQTLRASTASARGGGGEHGGEPSHSQSHPPPHQGQPPPSPYDQPKQLPIHAGAPAHPGPYQLMPVGAPGPSGGQPQQMMPPPHAPSSAPHSAAGGPVPPPPWLAHQNGERPGYNSEPQSYVRASHPPSHARASPQ</sequence>
<feature type="region of interest" description="Disordered" evidence="6">
    <location>
        <begin position="502"/>
        <end position="628"/>
    </location>
</feature>
<feature type="compositionally biased region" description="Pro residues" evidence="6">
    <location>
        <begin position="159"/>
        <end position="181"/>
    </location>
</feature>
<evidence type="ECO:0000313" key="7">
    <source>
        <dbReference type="EMBL" id="TBU62788.1"/>
    </source>
</evidence>
<feature type="compositionally biased region" description="Low complexity" evidence="6">
    <location>
        <begin position="1"/>
        <end position="13"/>
    </location>
</feature>
<evidence type="ECO:0000256" key="5">
    <source>
        <dbReference type="ARBA" id="ARBA00023163"/>
    </source>
</evidence>
<evidence type="ECO:0000256" key="6">
    <source>
        <dbReference type="SAM" id="MobiDB-lite"/>
    </source>
</evidence>
<name>A0A4Q9NZS1_9APHY</name>
<feature type="compositionally biased region" description="Low complexity" evidence="6">
    <location>
        <begin position="578"/>
        <end position="588"/>
    </location>
</feature>
<dbReference type="PROSITE" id="PS00344">
    <property type="entry name" value="GATA_ZN_FINGER_1"/>
    <property type="match status" value="1"/>
</dbReference>
<keyword evidence="3" id="KW-0862">Zinc</keyword>
<gene>
    <name evidence="7" type="ORF">BD310DRAFT_918176</name>
</gene>
<dbReference type="SUPFAM" id="SSF57716">
    <property type="entry name" value="Glucocorticoid receptor-like (DNA-binding domain)"/>
    <property type="match status" value="1"/>
</dbReference>
<keyword evidence="8" id="KW-1185">Reference proteome</keyword>
<feature type="compositionally biased region" description="Basic and acidic residues" evidence="6">
    <location>
        <begin position="450"/>
        <end position="459"/>
    </location>
</feature>
<proteinExistence type="predicted"/>
<keyword evidence="4" id="KW-0805">Transcription regulation</keyword>
<feature type="compositionally biased region" description="Low complexity" evidence="6">
    <location>
        <begin position="58"/>
        <end position="77"/>
    </location>
</feature>